<dbReference type="HAMAP" id="MF_00052_B">
    <property type="entry name" value="RNase_HII_B"/>
    <property type="match status" value="1"/>
</dbReference>
<dbReference type="Gene3D" id="3.30.420.10">
    <property type="entry name" value="Ribonuclease H-like superfamily/Ribonuclease H"/>
    <property type="match status" value="1"/>
</dbReference>
<evidence type="ECO:0000256" key="2">
    <source>
        <dbReference type="ARBA" id="ARBA00001946"/>
    </source>
</evidence>
<evidence type="ECO:0000256" key="8">
    <source>
        <dbReference type="ARBA" id="ARBA00022490"/>
    </source>
</evidence>
<dbReference type="SUPFAM" id="SSF53098">
    <property type="entry name" value="Ribonuclease H-like"/>
    <property type="match status" value="1"/>
</dbReference>
<feature type="coiled-coil region" evidence="17">
    <location>
        <begin position="35"/>
        <end position="62"/>
    </location>
</feature>
<evidence type="ECO:0000256" key="12">
    <source>
        <dbReference type="ARBA" id="ARBA00022801"/>
    </source>
</evidence>
<evidence type="ECO:0000256" key="1">
    <source>
        <dbReference type="ARBA" id="ARBA00000077"/>
    </source>
</evidence>
<dbReference type="GO" id="GO:0003723">
    <property type="term" value="F:RNA binding"/>
    <property type="evidence" value="ECO:0007669"/>
    <property type="project" value="UniProtKB-UniRule"/>
</dbReference>
<dbReference type="GO" id="GO:0005737">
    <property type="term" value="C:cytoplasm"/>
    <property type="evidence" value="ECO:0007669"/>
    <property type="project" value="UniProtKB-SubCell"/>
</dbReference>
<feature type="binding site" evidence="14 15">
    <location>
        <position position="170"/>
    </location>
    <ligand>
        <name>a divalent metal cation</name>
        <dbReference type="ChEBI" id="CHEBI:60240"/>
    </ligand>
</feature>
<dbReference type="RefSeq" id="WP_091494318.1">
    <property type="nucleotide sequence ID" value="NZ_FODJ01000001.1"/>
</dbReference>
<evidence type="ECO:0000313" key="20">
    <source>
        <dbReference type="Proteomes" id="UP000199300"/>
    </source>
</evidence>
<evidence type="ECO:0000256" key="6">
    <source>
        <dbReference type="ARBA" id="ARBA00012180"/>
    </source>
</evidence>
<evidence type="ECO:0000256" key="3">
    <source>
        <dbReference type="ARBA" id="ARBA00004065"/>
    </source>
</evidence>
<keyword evidence="11 14" id="KW-0255">Endonuclease</keyword>
<dbReference type="InterPro" id="IPR001352">
    <property type="entry name" value="RNase_HII/HIII"/>
</dbReference>
<sequence>MLSNKSIADIKQMLVLNQLSTDSIPLLESDARKGVQQLARQLKKQQAQHEQLQQRFMTMNEIENRYREQGCEFIAGLDEVGRGPLAGPVVAAAVILPKDFSLLGLTDSKQLSVHKRNEFAAIIKEQAISVGVGIISHDIIDRINIYQASIKAMEEALKHLTQKPDQLLVDAVPLDHLSYQSEAIIKGDQKSISIAAASVIAKVTRDQLMAQYHEQYPHYDFCNNQGYGTKKHLAGIYKHGITPIHRRTFAPIKEYL</sequence>
<accession>A0A1H8HUP2</accession>
<comment type="function">
    <text evidence="3 14 16">Endonuclease that specifically degrades the RNA of RNA-DNA hybrids.</text>
</comment>
<comment type="cofactor">
    <cofactor evidence="2">
        <name>Mg(2+)</name>
        <dbReference type="ChEBI" id="CHEBI:18420"/>
    </cofactor>
</comment>
<dbReference type="GO" id="GO:0006298">
    <property type="term" value="P:mismatch repair"/>
    <property type="evidence" value="ECO:0007669"/>
    <property type="project" value="TreeGrafter"/>
</dbReference>
<dbReference type="GO" id="GO:0032299">
    <property type="term" value="C:ribonuclease H2 complex"/>
    <property type="evidence" value="ECO:0007669"/>
    <property type="project" value="TreeGrafter"/>
</dbReference>
<dbReference type="PANTHER" id="PTHR10954:SF18">
    <property type="entry name" value="RIBONUCLEASE HII"/>
    <property type="match status" value="1"/>
</dbReference>
<dbReference type="PROSITE" id="PS51975">
    <property type="entry name" value="RNASE_H_2"/>
    <property type="match status" value="1"/>
</dbReference>
<gene>
    <name evidence="14" type="primary">rnhB</name>
    <name evidence="19" type="ORF">SAMN04488134_101442</name>
</gene>
<dbReference type="NCBIfam" id="NF000594">
    <property type="entry name" value="PRK00015.1-1"/>
    <property type="match status" value="1"/>
</dbReference>
<keyword evidence="20" id="KW-1185">Reference proteome</keyword>
<keyword evidence="8 14" id="KW-0963">Cytoplasm</keyword>
<dbReference type="CDD" id="cd07182">
    <property type="entry name" value="RNase_HII_bacteria_HII_like"/>
    <property type="match status" value="1"/>
</dbReference>
<proteinExistence type="inferred from homology"/>
<dbReference type="InterPro" id="IPR022898">
    <property type="entry name" value="RNase_HII"/>
</dbReference>
<evidence type="ECO:0000256" key="4">
    <source>
        <dbReference type="ARBA" id="ARBA00004496"/>
    </source>
</evidence>
<keyword evidence="17" id="KW-0175">Coiled coil</keyword>
<dbReference type="EMBL" id="FODJ01000001">
    <property type="protein sequence ID" value="SEN59721.1"/>
    <property type="molecule type" value="Genomic_DNA"/>
</dbReference>
<keyword evidence="13 14" id="KW-0464">Manganese</keyword>
<feature type="binding site" evidence="14 15">
    <location>
        <position position="79"/>
    </location>
    <ligand>
        <name>a divalent metal cation</name>
        <dbReference type="ChEBI" id="CHEBI:60240"/>
    </ligand>
</feature>
<dbReference type="FunFam" id="3.30.420.10:FF:000006">
    <property type="entry name" value="Ribonuclease HII"/>
    <property type="match status" value="1"/>
</dbReference>
<dbReference type="InterPro" id="IPR024567">
    <property type="entry name" value="RNase_HII/HIII_dom"/>
</dbReference>
<dbReference type="Proteomes" id="UP000199300">
    <property type="component" value="Unassembled WGS sequence"/>
</dbReference>
<comment type="subcellular location">
    <subcellularLocation>
        <location evidence="4 14">Cytoplasm</location>
    </subcellularLocation>
</comment>
<protein>
    <recommendedName>
        <fullName evidence="7 14">Ribonuclease HII</fullName>
        <shortName evidence="14">RNase HII</shortName>
        <ecNumber evidence="6 14">3.1.26.4</ecNumber>
    </recommendedName>
</protein>
<dbReference type="GO" id="GO:0043137">
    <property type="term" value="P:DNA replication, removal of RNA primer"/>
    <property type="evidence" value="ECO:0007669"/>
    <property type="project" value="TreeGrafter"/>
</dbReference>
<evidence type="ECO:0000256" key="9">
    <source>
        <dbReference type="ARBA" id="ARBA00022722"/>
    </source>
</evidence>
<feature type="domain" description="RNase H type-2" evidence="18">
    <location>
        <begin position="72"/>
        <end position="256"/>
    </location>
</feature>
<reference evidence="19 20" key="1">
    <citation type="submission" date="2016-10" db="EMBL/GenBank/DDBJ databases">
        <authorList>
            <person name="de Groot N.N."/>
        </authorList>
    </citation>
    <scope>NUCLEOTIDE SEQUENCE [LARGE SCALE GENOMIC DNA]</scope>
    <source>
        <strain evidence="19 20">CGMCC 1.10434</strain>
    </source>
</reference>
<evidence type="ECO:0000313" key="19">
    <source>
        <dbReference type="EMBL" id="SEN59721.1"/>
    </source>
</evidence>
<comment type="similarity">
    <text evidence="5 14 16">Belongs to the RNase HII family.</text>
</comment>
<keyword evidence="9 14" id="KW-0540">Nuclease</keyword>
<evidence type="ECO:0000256" key="14">
    <source>
        <dbReference type="HAMAP-Rule" id="MF_00052"/>
    </source>
</evidence>
<evidence type="ECO:0000256" key="7">
    <source>
        <dbReference type="ARBA" id="ARBA00019179"/>
    </source>
</evidence>
<dbReference type="PANTHER" id="PTHR10954">
    <property type="entry name" value="RIBONUCLEASE H2 SUBUNIT A"/>
    <property type="match status" value="1"/>
</dbReference>
<dbReference type="Pfam" id="PF01351">
    <property type="entry name" value="RNase_HII"/>
    <property type="match status" value="1"/>
</dbReference>
<keyword evidence="12 14" id="KW-0378">Hydrolase</keyword>
<evidence type="ECO:0000256" key="16">
    <source>
        <dbReference type="RuleBase" id="RU003515"/>
    </source>
</evidence>
<evidence type="ECO:0000256" key="11">
    <source>
        <dbReference type="ARBA" id="ARBA00022759"/>
    </source>
</evidence>
<dbReference type="STRING" id="872970.SAMN04488134_101442"/>
<evidence type="ECO:0000256" key="13">
    <source>
        <dbReference type="ARBA" id="ARBA00023211"/>
    </source>
</evidence>
<dbReference type="NCBIfam" id="NF000595">
    <property type="entry name" value="PRK00015.1-3"/>
    <property type="match status" value="1"/>
</dbReference>
<name>A0A1H8HUP2_9BACI</name>
<evidence type="ECO:0000256" key="15">
    <source>
        <dbReference type="PROSITE-ProRule" id="PRU01319"/>
    </source>
</evidence>
<evidence type="ECO:0000256" key="10">
    <source>
        <dbReference type="ARBA" id="ARBA00022723"/>
    </source>
</evidence>
<comment type="catalytic activity">
    <reaction evidence="1 14 15 16">
        <text>Endonucleolytic cleavage to 5'-phosphomonoester.</text>
        <dbReference type="EC" id="3.1.26.4"/>
    </reaction>
</comment>
<dbReference type="EC" id="3.1.26.4" evidence="6 14"/>
<dbReference type="GO" id="GO:0004523">
    <property type="term" value="F:RNA-DNA hybrid ribonuclease activity"/>
    <property type="evidence" value="ECO:0007669"/>
    <property type="project" value="UniProtKB-UniRule"/>
</dbReference>
<evidence type="ECO:0000259" key="18">
    <source>
        <dbReference type="PROSITE" id="PS51975"/>
    </source>
</evidence>
<comment type="cofactor">
    <cofactor evidence="14 15">
        <name>Mn(2+)</name>
        <dbReference type="ChEBI" id="CHEBI:29035"/>
    </cofactor>
    <cofactor evidence="14 15">
        <name>Mg(2+)</name>
        <dbReference type="ChEBI" id="CHEBI:18420"/>
    </cofactor>
    <text evidence="14 15">Manganese or magnesium. Binds 1 divalent metal ion per monomer in the absence of substrate. May bind a second metal ion after substrate binding.</text>
</comment>
<organism evidence="19 20">
    <name type="scientific">Amphibacillus marinus</name>
    <dbReference type="NCBI Taxonomy" id="872970"/>
    <lineage>
        <taxon>Bacteria</taxon>
        <taxon>Bacillati</taxon>
        <taxon>Bacillota</taxon>
        <taxon>Bacilli</taxon>
        <taxon>Bacillales</taxon>
        <taxon>Bacillaceae</taxon>
        <taxon>Amphibacillus</taxon>
    </lineage>
</organism>
<dbReference type="OrthoDB" id="9803420at2"/>
<dbReference type="InterPro" id="IPR036397">
    <property type="entry name" value="RNaseH_sf"/>
</dbReference>
<dbReference type="GO" id="GO:0030145">
    <property type="term" value="F:manganese ion binding"/>
    <property type="evidence" value="ECO:0007669"/>
    <property type="project" value="UniProtKB-UniRule"/>
</dbReference>
<feature type="binding site" evidence="14 15">
    <location>
        <position position="78"/>
    </location>
    <ligand>
        <name>a divalent metal cation</name>
        <dbReference type="ChEBI" id="CHEBI:60240"/>
    </ligand>
</feature>
<dbReference type="InterPro" id="IPR012337">
    <property type="entry name" value="RNaseH-like_sf"/>
</dbReference>
<dbReference type="AlphaFoldDB" id="A0A1H8HUP2"/>
<keyword evidence="10 14" id="KW-0479">Metal-binding</keyword>
<evidence type="ECO:0000256" key="17">
    <source>
        <dbReference type="SAM" id="Coils"/>
    </source>
</evidence>
<evidence type="ECO:0000256" key="5">
    <source>
        <dbReference type="ARBA" id="ARBA00007383"/>
    </source>
</evidence>